<dbReference type="Proteomes" id="UP000320085">
    <property type="component" value="Unassembled WGS sequence"/>
</dbReference>
<keyword evidence="6 11" id="KW-0378">Hydrolase</keyword>
<keyword evidence="14" id="KW-0346">Stress response</keyword>
<keyword evidence="10 12" id="KW-0472">Membrane</keyword>
<accession>A0A543PKX0</accession>
<dbReference type="RefSeq" id="WP_141824035.1">
    <property type="nucleotide sequence ID" value="NZ_BAAAQC010000017.1"/>
</dbReference>
<keyword evidence="8 12" id="KW-1133">Transmembrane helix</keyword>
<protein>
    <submittedName>
        <fullName evidence="14">Heat shock protein HtpX</fullName>
    </submittedName>
</protein>
<evidence type="ECO:0000313" key="14">
    <source>
        <dbReference type="EMBL" id="TQN44718.1"/>
    </source>
</evidence>
<evidence type="ECO:0000256" key="3">
    <source>
        <dbReference type="ARBA" id="ARBA00022670"/>
    </source>
</evidence>
<keyword evidence="2" id="KW-1003">Cell membrane</keyword>
<dbReference type="PANTHER" id="PTHR43221:SF1">
    <property type="entry name" value="PROTEASE HTPX"/>
    <property type="match status" value="1"/>
</dbReference>
<dbReference type="CDD" id="cd07339">
    <property type="entry name" value="M48B_HtpX_like"/>
    <property type="match status" value="1"/>
</dbReference>
<dbReference type="EMBL" id="VFQF01000003">
    <property type="protein sequence ID" value="TQN44718.1"/>
    <property type="molecule type" value="Genomic_DNA"/>
</dbReference>
<dbReference type="InterPro" id="IPR001915">
    <property type="entry name" value="Peptidase_M48"/>
</dbReference>
<evidence type="ECO:0000256" key="6">
    <source>
        <dbReference type="ARBA" id="ARBA00022801"/>
    </source>
</evidence>
<comment type="caution">
    <text evidence="14">The sequence shown here is derived from an EMBL/GenBank/DDBJ whole genome shotgun (WGS) entry which is preliminary data.</text>
</comment>
<comment type="cofactor">
    <cofactor evidence="11">
        <name>Zn(2+)</name>
        <dbReference type="ChEBI" id="CHEBI:29105"/>
    </cofactor>
    <text evidence="11">Binds 1 zinc ion per subunit.</text>
</comment>
<evidence type="ECO:0000256" key="5">
    <source>
        <dbReference type="ARBA" id="ARBA00022723"/>
    </source>
</evidence>
<evidence type="ECO:0000259" key="13">
    <source>
        <dbReference type="Pfam" id="PF01435"/>
    </source>
</evidence>
<dbReference type="AlphaFoldDB" id="A0A543PKX0"/>
<keyword evidence="5" id="KW-0479">Metal-binding</keyword>
<comment type="similarity">
    <text evidence="11">Belongs to the peptidase M48 family.</text>
</comment>
<evidence type="ECO:0000256" key="11">
    <source>
        <dbReference type="RuleBase" id="RU003983"/>
    </source>
</evidence>
<evidence type="ECO:0000256" key="2">
    <source>
        <dbReference type="ARBA" id="ARBA00022475"/>
    </source>
</evidence>
<dbReference type="GO" id="GO:0006508">
    <property type="term" value="P:proteolysis"/>
    <property type="evidence" value="ECO:0007669"/>
    <property type="project" value="UniProtKB-KW"/>
</dbReference>
<keyword evidence="4 12" id="KW-0812">Transmembrane</keyword>
<dbReference type="GO" id="GO:0005886">
    <property type="term" value="C:plasma membrane"/>
    <property type="evidence" value="ECO:0007669"/>
    <property type="project" value="UniProtKB-SubCell"/>
</dbReference>
<keyword evidence="3 11" id="KW-0645">Protease</keyword>
<evidence type="ECO:0000256" key="1">
    <source>
        <dbReference type="ARBA" id="ARBA00004651"/>
    </source>
</evidence>
<dbReference type="Gene3D" id="3.30.2010.10">
    <property type="entry name" value="Metalloproteases ('zincins'), catalytic domain"/>
    <property type="match status" value="1"/>
</dbReference>
<evidence type="ECO:0000256" key="9">
    <source>
        <dbReference type="ARBA" id="ARBA00023049"/>
    </source>
</evidence>
<dbReference type="PANTHER" id="PTHR43221">
    <property type="entry name" value="PROTEASE HTPX"/>
    <property type="match status" value="1"/>
</dbReference>
<evidence type="ECO:0000256" key="10">
    <source>
        <dbReference type="ARBA" id="ARBA00023136"/>
    </source>
</evidence>
<dbReference type="OrthoDB" id="15218at2"/>
<name>A0A543PKX0_9MICO</name>
<evidence type="ECO:0000256" key="12">
    <source>
        <dbReference type="SAM" id="Phobius"/>
    </source>
</evidence>
<sequence>MRPTGTHPAARPRPDGRRVAAAYAPGRRHRVRNLAQELLLFVGLAGVLGAAAWLLAGTAGLVWAVFVVVVLATLRPRVPTAWVLSLYAAQPVPRAAAPRLHELVDVLSERAQLDRRPTVFYVASPQVNAFVVGRGDESALAVTDGLLRLLDGRELAAVVAHEVSHLRHGDTAVMSLSDLVGRLAQWMSWVGLWSGLVTLPLAVSRNSLVPLLVSLVLVAVPMVVTLMQLAVSRSREYDADLDAASLTGDPEGLARALVVLEHADGRIWERILVGRSAGPDPLLLRTHPPTDERVRRLIALETDVTAQPLPTTPYRVIVIYPPATDSPRLRRTGIWW</sequence>
<feature type="transmembrane region" description="Helical" evidence="12">
    <location>
        <begin position="183"/>
        <end position="203"/>
    </location>
</feature>
<keyword evidence="7 11" id="KW-0862">Zinc</keyword>
<dbReference type="GO" id="GO:0046872">
    <property type="term" value="F:metal ion binding"/>
    <property type="evidence" value="ECO:0007669"/>
    <property type="project" value="UniProtKB-KW"/>
</dbReference>
<gene>
    <name evidence="14" type="ORF">FHX52_3939</name>
</gene>
<dbReference type="InterPro" id="IPR050083">
    <property type="entry name" value="HtpX_protease"/>
</dbReference>
<evidence type="ECO:0000256" key="8">
    <source>
        <dbReference type="ARBA" id="ARBA00022989"/>
    </source>
</evidence>
<reference evidence="14 15" key="1">
    <citation type="submission" date="2019-06" db="EMBL/GenBank/DDBJ databases">
        <title>Sequencing the genomes of 1000 actinobacteria strains.</title>
        <authorList>
            <person name="Klenk H.-P."/>
        </authorList>
    </citation>
    <scope>NUCLEOTIDE SEQUENCE [LARGE SCALE GENOMIC DNA]</scope>
    <source>
        <strain evidence="14 15">DSM 21776</strain>
    </source>
</reference>
<feature type="transmembrane region" description="Helical" evidence="12">
    <location>
        <begin position="38"/>
        <end position="55"/>
    </location>
</feature>
<proteinExistence type="inferred from homology"/>
<comment type="subcellular location">
    <subcellularLocation>
        <location evidence="1">Cell membrane</location>
        <topology evidence="1">Multi-pass membrane protein</topology>
    </subcellularLocation>
</comment>
<evidence type="ECO:0000313" key="15">
    <source>
        <dbReference type="Proteomes" id="UP000320085"/>
    </source>
</evidence>
<organism evidence="14 15">
    <name type="scientific">Humibacillus xanthopallidus</name>
    <dbReference type="NCBI Taxonomy" id="412689"/>
    <lineage>
        <taxon>Bacteria</taxon>
        <taxon>Bacillati</taxon>
        <taxon>Actinomycetota</taxon>
        <taxon>Actinomycetes</taxon>
        <taxon>Micrococcales</taxon>
        <taxon>Intrasporangiaceae</taxon>
        <taxon>Humibacillus</taxon>
    </lineage>
</organism>
<keyword evidence="9 11" id="KW-0482">Metalloprotease</keyword>
<dbReference type="GO" id="GO:0004222">
    <property type="term" value="F:metalloendopeptidase activity"/>
    <property type="evidence" value="ECO:0007669"/>
    <property type="project" value="InterPro"/>
</dbReference>
<feature type="transmembrane region" description="Helical" evidence="12">
    <location>
        <begin position="209"/>
        <end position="231"/>
    </location>
</feature>
<evidence type="ECO:0000256" key="4">
    <source>
        <dbReference type="ARBA" id="ARBA00022692"/>
    </source>
</evidence>
<evidence type="ECO:0000256" key="7">
    <source>
        <dbReference type="ARBA" id="ARBA00022833"/>
    </source>
</evidence>
<dbReference type="Pfam" id="PF01435">
    <property type="entry name" value="Peptidase_M48"/>
    <property type="match status" value="1"/>
</dbReference>
<feature type="domain" description="Peptidase M48" evidence="13">
    <location>
        <begin position="97"/>
        <end position="297"/>
    </location>
</feature>